<organism evidence="2 3">
    <name type="scientific">Streptomyces parvus</name>
    <dbReference type="NCBI Taxonomy" id="66428"/>
    <lineage>
        <taxon>Bacteria</taxon>
        <taxon>Bacillati</taxon>
        <taxon>Actinomycetota</taxon>
        <taxon>Actinomycetes</taxon>
        <taxon>Kitasatosporales</taxon>
        <taxon>Streptomycetaceae</taxon>
        <taxon>Streptomyces</taxon>
    </lineage>
</organism>
<protein>
    <recommendedName>
        <fullName evidence="4">Peptidase inhibitor family I36 protein</fullName>
    </recommendedName>
</protein>
<comment type="caution">
    <text evidence="2">The sequence shown here is derived from an EMBL/GenBank/DDBJ whole genome shotgun (WGS) entry which is preliminary data.</text>
</comment>
<feature type="signal peptide" evidence="1">
    <location>
        <begin position="1"/>
        <end position="34"/>
    </location>
</feature>
<sequence>MGNRRRRTKRAVIAGAAVLGVVCTVSVALGTAGAAPDPNQSHCTVNVGNGEEKCFGTVEEAQAYANVQIKGDPGAAQTSVEKPTDVVIGTVFEDWRFGGESITLWGSRPCGTERETGFYFNLPEEWKGRVSAVQGWAECNVVLHEGPYLQGEASPTYEGLTPVIDGPWNDRAESIEFR</sequence>
<evidence type="ECO:0000313" key="2">
    <source>
        <dbReference type="EMBL" id="NEC17699.1"/>
    </source>
</evidence>
<proteinExistence type="predicted"/>
<accession>A0A7K3RR75</accession>
<reference evidence="2 3" key="1">
    <citation type="submission" date="2020-01" db="EMBL/GenBank/DDBJ databases">
        <title>Insect and environment-associated Actinomycetes.</title>
        <authorList>
            <person name="Currrie C."/>
            <person name="Chevrette M."/>
            <person name="Carlson C."/>
            <person name="Stubbendieck R."/>
            <person name="Wendt-Pienkowski E."/>
        </authorList>
    </citation>
    <scope>NUCLEOTIDE SEQUENCE [LARGE SCALE GENOMIC DNA]</scope>
    <source>
        <strain evidence="2 3">SID7590</strain>
    </source>
</reference>
<dbReference type="EMBL" id="JAAGMP010000266">
    <property type="protein sequence ID" value="NEC17699.1"/>
    <property type="molecule type" value="Genomic_DNA"/>
</dbReference>
<feature type="chain" id="PRO_5029454492" description="Peptidase inhibitor family I36 protein" evidence="1">
    <location>
        <begin position="35"/>
        <end position="178"/>
    </location>
</feature>
<dbReference type="Proteomes" id="UP000469670">
    <property type="component" value="Unassembled WGS sequence"/>
</dbReference>
<dbReference type="Gene3D" id="2.60.20.10">
    <property type="entry name" value="Crystallins"/>
    <property type="match status" value="1"/>
</dbReference>
<keyword evidence="1" id="KW-0732">Signal</keyword>
<name>A0A7K3RR75_9ACTN</name>
<dbReference type="RefSeq" id="WP_164200238.1">
    <property type="nucleotide sequence ID" value="NZ_JAAGMP010000266.1"/>
</dbReference>
<gene>
    <name evidence="2" type="ORF">G3I50_05395</name>
</gene>
<dbReference type="AlphaFoldDB" id="A0A7K3RR75"/>
<evidence type="ECO:0000313" key="3">
    <source>
        <dbReference type="Proteomes" id="UP000469670"/>
    </source>
</evidence>
<evidence type="ECO:0000256" key="1">
    <source>
        <dbReference type="SAM" id="SignalP"/>
    </source>
</evidence>
<evidence type="ECO:0008006" key="4">
    <source>
        <dbReference type="Google" id="ProtNLM"/>
    </source>
</evidence>